<dbReference type="EMBL" id="OZ021737">
    <property type="protein sequence ID" value="CAK9317721.1"/>
    <property type="molecule type" value="Genomic_DNA"/>
</dbReference>
<gene>
    <name evidence="1" type="ORF">CITCOLO1_LOCUS9636</name>
</gene>
<organism evidence="1 2">
    <name type="scientific">Citrullus colocynthis</name>
    <name type="common">colocynth</name>
    <dbReference type="NCBI Taxonomy" id="252529"/>
    <lineage>
        <taxon>Eukaryota</taxon>
        <taxon>Viridiplantae</taxon>
        <taxon>Streptophyta</taxon>
        <taxon>Embryophyta</taxon>
        <taxon>Tracheophyta</taxon>
        <taxon>Spermatophyta</taxon>
        <taxon>Magnoliopsida</taxon>
        <taxon>eudicotyledons</taxon>
        <taxon>Gunneridae</taxon>
        <taxon>Pentapetalae</taxon>
        <taxon>rosids</taxon>
        <taxon>fabids</taxon>
        <taxon>Cucurbitales</taxon>
        <taxon>Cucurbitaceae</taxon>
        <taxon>Benincaseae</taxon>
        <taxon>Citrullus</taxon>
    </lineage>
</organism>
<dbReference type="Proteomes" id="UP001642487">
    <property type="component" value="Chromosome 3"/>
</dbReference>
<protein>
    <submittedName>
        <fullName evidence="1">Uncharacterized protein</fullName>
    </submittedName>
</protein>
<sequence length="86" mass="9896">MGSIVMESDDIIAYINAGISCTSKNFTTICTFFNRLHCNNGQIRIEVKIHPNLNWLFIVHEVITGFPINHLKKWVPLHRSSIPIEF</sequence>
<proteinExistence type="predicted"/>
<reference evidence="1 2" key="1">
    <citation type="submission" date="2024-03" db="EMBL/GenBank/DDBJ databases">
        <authorList>
            <person name="Gkanogiannis A."/>
            <person name="Becerra Lopez-Lavalle L."/>
        </authorList>
    </citation>
    <scope>NUCLEOTIDE SEQUENCE [LARGE SCALE GENOMIC DNA]</scope>
</reference>
<accession>A0ABP0YF50</accession>
<keyword evidence="2" id="KW-1185">Reference proteome</keyword>
<evidence type="ECO:0000313" key="1">
    <source>
        <dbReference type="EMBL" id="CAK9317721.1"/>
    </source>
</evidence>
<name>A0ABP0YF50_9ROSI</name>
<evidence type="ECO:0000313" key="2">
    <source>
        <dbReference type="Proteomes" id="UP001642487"/>
    </source>
</evidence>